<name>A0A1T3NN61_9ACTN</name>
<feature type="transmembrane region" description="Helical" evidence="1">
    <location>
        <begin position="90"/>
        <end position="110"/>
    </location>
</feature>
<gene>
    <name evidence="2" type="ORF">B4N89_39755</name>
</gene>
<reference evidence="2 3" key="1">
    <citation type="submission" date="2017-03" db="EMBL/GenBank/DDBJ databases">
        <title>Draft genome sequence of Streptomyces scabrisporus NF3, endophyte isolated from Amphipterygium adstringens.</title>
        <authorList>
            <person name="Vazquez M."/>
            <person name="Ceapa C.D."/>
            <person name="Rodriguez Luna D."/>
            <person name="Sanchez Esquivel S."/>
        </authorList>
    </citation>
    <scope>NUCLEOTIDE SEQUENCE [LARGE SCALE GENOMIC DNA]</scope>
    <source>
        <strain evidence="2 3">NF3</strain>
    </source>
</reference>
<evidence type="ECO:0000313" key="2">
    <source>
        <dbReference type="EMBL" id="OPC78307.1"/>
    </source>
</evidence>
<evidence type="ECO:0000313" key="3">
    <source>
        <dbReference type="Proteomes" id="UP000190037"/>
    </source>
</evidence>
<dbReference type="RefSeq" id="WP_078981399.1">
    <property type="nucleotide sequence ID" value="NZ_MWQN01000003.1"/>
</dbReference>
<dbReference type="Proteomes" id="UP000190037">
    <property type="component" value="Unassembled WGS sequence"/>
</dbReference>
<evidence type="ECO:0000256" key="1">
    <source>
        <dbReference type="SAM" id="Phobius"/>
    </source>
</evidence>
<feature type="transmembrane region" description="Helical" evidence="1">
    <location>
        <begin position="37"/>
        <end position="57"/>
    </location>
</feature>
<dbReference type="AlphaFoldDB" id="A0A1T3NN61"/>
<proteinExistence type="predicted"/>
<dbReference type="EMBL" id="MWQN01000003">
    <property type="protein sequence ID" value="OPC78307.1"/>
    <property type="molecule type" value="Genomic_DNA"/>
</dbReference>
<feature type="transmembrane region" description="Helical" evidence="1">
    <location>
        <begin position="64"/>
        <end position="84"/>
    </location>
</feature>
<keyword evidence="3" id="KW-1185">Reference proteome</keyword>
<organism evidence="2 3">
    <name type="scientific">Embleya scabrispora</name>
    <dbReference type="NCBI Taxonomy" id="159449"/>
    <lineage>
        <taxon>Bacteria</taxon>
        <taxon>Bacillati</taxon>
        <taxon>Actinomycetota</taxon>
        <taxon>Actinomycetes</taxon>
        <taxon>Kitasatosporales</taxon>
        <taxon>Streptomycetaceae</taxon>
        <taxon>Embleya</taxon>
    </lineage>
</organism>
<keyword evidence="1" id="KW-1133">Transmembrane helix</keyword>
<comment type="caution">
    <text evidence="2">The sequence shown here is derived from an EMBL/GenBank/DDBJ whole genome shotgun (WGS) entry which is preliminary data.</text>
</comment>
<protein>
    <submittedName>
        <fullName evidence="2">Uncharacterized protein</fullName>
    </submittedName>
</protein>
<accession>A0A1T3NN61</accession>
<sequence>MHRTRAFTVGFVLSSILGFLEMASLLAIGVDDAPPTWVLVVGFGLGSITVVGAFFAWSGHRRGLLAVVGSRAGSLVLAAPAFFLTEMSTVGAAFAVGSDGVTILALALLLPTVRGRQPSTASHRG</sequence>
<keyword evidence="1" id="KW-0812">Transmembrane</keyword>
<keyword evidence="1" id="KW-0472">Membrane</keyword>